<organism evidence="1 2">
    <name type="scientific">Candidatus Desulfatibia vada</name>
    <dbReference type="NCBI Taxonomy" id="2841696"/>
    <lineage>
        <taxon>Bacteria</taxon>
        <taxon>Pseudomonadati</taxon>
        <taxon>Thermodesulfobacteriota</taxon>
        <taxon>Desulfobacteria</taxon>
        <taxon>Desulfobacterales</taxon>
        <taxon>Desulfobacterales incertae sedis</taxon>
        <taxon>Candidatus Desulfatibia</taxon>
    </lineage>
</organism>
<comment type="caution">
    <text evidence="1">The sequence shown here is derived from an EMBL/GenBank/DDBJ whole genome shotgun (WGS) entry which is preliminary data.</text>
</comment>
<evidence type="ECO:0000313" key="1">
    <source>
        <dbReference type="EMBL" id="MBC8430388.1"/>
    </source>
</evidence>
<dbReference type="PANTHER" id="PTHR38471">
    <property type="entry name" value="FOUR HELIX BUNDLE PROTEIN"/>
    <property type="match status" value="1"/>
</dbReference>
<proteinExistence type="predicted"/>
<accession>A0A8J6TNX5</accession>
<gene>
    <name evidence="1" type="ORF">H8D96_00565</name>
</gene>
<dbReference type="InterPro" id="IPR012657">
    <property type="entry name" value="23S_rRNA-intervening_sequence"/>
</dbReference>
<dbReference type="EMBL" id="JACNIG010000034">
    <property type="protein sequence ID" value="MBC8430388.1"/>
    <property type="molecule type" value="Genomic_DNA"/>
</dbReference>
<dbReference type="PANTHER" id="PTHR38471:SF2">
    <property type="entry name" value="FOUR HELIX BUNDLE PROTEIN"/>
    <property type="match status" value="1"/>
</dbReference>
<dbReference type="Proteomes" id="UP000605201">
    <property type="component" value="Unassembled WGS sequence"/>
</dbReference>
<dbReference type="NCBIfam" id="TIGR02436">
    <property type="entry name" value="four helix bundle protein"/>
    <property type="match status" value="1"/>
</dbReference>
<dbReference type="SUPFAM" id="SSF158446">
    <property type="entry name" value="IVS-encoded protein-like"/>
    <property type="match status" value="1"/>
</dbReference>
<dbReference type="InterPro" id="IPR036583">
    <property type="entry name" value="23S_rRNA_IVS_sf"/>
</dbReference>
<reference evidence="1 2" key="1">
    <citation type="submission" date="2020-08" db="EMBL/GenBank/DDBJ databases">
        <title>Bridging the membrane lipid divide: bacteria of the FCB group superphylum have the potential to synthesize archaeal ether lipids.</title>
        <authorList>
            <person name="Villanueva L."/>
            <person name="Von Meijenfeldt F.A.B."/>
            <person name="Westbye A.B."/>
            <person name="Yadav S."/>
            <person name="Hopmans E.C."/>
            <person name="Dutilh B.E."/>
            <person name="Sinninghe Damste J.S."/>
        </authorList>
    </citation>
    <scope>NUCLEOTIDE SEQUENCE [LARGE SCALE GENOMIC DNA]</scope>
    <source>
        <strain evidence="1">NIOZ-UU17</strain>
    </source>
</reference>
<name>A0A8J6TNX5_9BACT</name>
<dbReference type="AlphaFoldDB" id="A0A8J6TNX5"/>
<sequence length="126" mass="14633">MATIKRFEDLECWQEARKLVQLIYRLTKNKEFSKDFGLARQITNSAVSSMANIAEGFHRKSNKDFMKFLDYSRASVAETVSHGYVAFDQHYINEEELGLVKTQADVVWKKVNNFITYLNKSVKKGK</sequence>
<protein>
    <submittedName>
        <fullName evidence="1">Four helix bundle protein</fullName>
    </submittedName>
</protein>
<dbReference type="Gene3D" id="1.20.1440.60">
    <property type="entry name" value="23S rRNA-intervening sequence"/>
    <property type="match status" value="1"/>
</dbReference>
<dbReference type="CDD" id="cd16377">
    <property type="entry name" value="23S_rRNA_IVP_like"/>
    <property type="match status" value="1"/>
</dbReference>
<dbReference type="Pfam" id="PF05635">
    <property type="entry name" value="23S_rRNA_IVP"/>
    <property type="match status" value="1"/>
</dbReference>
<evidence type="ECO:0000313" key="2">
    <source>
        <dbReference type="Proteomes" id="UP000605201"/>
    </source>
</evidence>